<reference evidence="2 3" key="1">
    <citation type="submission" date="2015-08" db="EMBL/GenBank/DDBJ databases">
        <title>Genome sequence of the pristinamycin over-producing bacterium Streptomyces pristinaespiralis HCCB10218.</title>
        <authorList>
            <person name="Tian J."/>
            <person name="Yang J."/>
            <person name="Li L."/>
            <person name="Ruan L."/>
            <person name="Wei W."/>
            <person name="Zheng G."/>
            <person name="Wei Z."/>
            <person name="Yang S."/>
            <person name="Ge M."/>
            <person name="Jiang W."/>
            <person name="Lu Y."/>
        </authorList>
    </citation>
    <scope>NUCLEOTIDE SEQUENCE [LARGE SCALE GENOMIC DNA]</scope>
    <source>
        <strain evidence="2 3">HCCB 10218</strain>
    </source>
</reference>
<evidence type="ECO:0000313" key="2">
    <source>
        <dbReference type="EMBL" id="ALC22461.1"/>
    </source>
</evidence>
<name>A0A0M5IU43_STRPR</name>
<feature type="compositionally biased region" description="Low complexity" evidence="1">
    <location>
        <begin position="201"/>
        <end position="219"/>
    </location>
</feature>
<dbReference type="EMBL" id="CP011340">
    <property type="protein sequence ID" value="ALC22461.1"/>
    <property type="molecule type" value="Genomic_DNA"/>
</dbReference>
<evidence type="ECO:0000313" key="3">
    <source>
        <dbReference type="Proteomes" id="UP000060513"/>
    </source>
</evidence>
<dbReference type="KEGG" id="spri:SPRI_4155"/>
<proteinExistence type="predicted"/>
<dbReference type="STRING" id="38300.SPRI_4155"/>
<feature type="compositionally biased region" description="Gly residues" evidence="1">
    <location>
        <begin position="220"/>
        <end position="233"/>
    </location>
</feature>
<dbReference type="GeneID" id="97234802"/>
<dbReference type="Proteomes" id="UP000060513">
    <property type="component" value="Chromosome"/>
</dbReference>
<feature type="region of interest" description="Disordered" evidence="1">
    <location>
        <begin position="160"/>
        <end position="233"/>
    </location>
</feature>
<evidence type="ECO:0000256" key="1">
    <source>
        <dbReference type="SAM" id="MobiDB-lite"/>
    </source>
</evidence>
<gene>
    <name evidence="2" type="ORF">SPRI_4155</name>
</gene>
<protein>
    <submittedName>
        <fullName evidence="2">Circumsporozoite protein</fullName>
    </submittedName>
</protein>
<dbReference type="RefSeq" id="WP_063805352.1">
    <property type="nucleotide sequence ID" value="NZ_CP011340.1"/>
</dbReference>
<sequence length="233" mass="23896">MGSGTEVSGDGRPNELVRDLVRSVVAGLAPEELPLVDGLRRFDDATVVRRLSGRAERREPLGFGAGEIVMLVTPVVWLVLDEVGRRVLTGTVDAGEQRVRAALRRVFRRSAAPVEVPPLTREQMAEVRALVLAAAEKRRLSRRRAEEIADAVVAELALSDASGASDAPESSTSSSEAASGSVSGAPDAPALDAPRTPAPRTPDAADAPTGPAAPAAPGNTGTGPGTGTGTGQG</sequence>
<dbReference type="PATRIC" id="fig|38300.4.peg.4357"/>
<accession>A0A0M5IU43</accession>
<feature type="compositionally biased region" description="Low complexity" evidence="1">
    <location>
        <begin position="160"/>
        <end position="195"/>
    </location>
</feature>
<organism evidence="2">
    <name type="scientific">Streptomyces pristinaespiralis</name>
    <dbReference type="NCBI Taxonomy" id="38300"/>
    <lineage>
        <taxon>Bacteria</taxon>
        <taxon>Bacillati</taxon>
        <taxon>Actinomycetota</taxon>
        <taxon>Actinomycetes</taxon>
        <taxon>Kitasatosporales</taxon>
        <taxon>Streptomycetaceae</taxon>
        <taxon>Streptomyces</taxon>
    </lineage>
</organism>
<dbReference type="AlphaFoldDB" id="A0A0M5IU43"/>